<name>A0ABS4SN75_9PROT</name>
<evidence type="ECO:0000256" key="4">
    <source>
        <dbReference type="ARBA" id="ARBA00022970"/>
    </source>
</evidence>
<keyword evidence="8" id="KW-1185">Reference proteome</keyword>
<feature type="chain" id="PRO_5047368834" evidence="5">
    <location>
        <begin position="31"/>
        <end position="373"/>
    </location>
</feature>
<feature type="signal peptide" evidence="5">
    <location>
        <begin position="1"/>
        <end position="30"/>
    </location>
</feature>
<dbReference type="Proteomes" id="UP000781958">
    <property type="component" value="Unassembled WGS sequence"/>
</dbReference>
<sequence length="373" mass="39095">MKRATRATALALMCLGASLGAGLGAMPARADIAVALAGPLSGSASIYGRQARSGAEAAVADINAHGGLLGQRLVLTVADDACDERQAVEVANRLVAQKVAVVIGPVCSGAAIAASTVYAQAGIPMISPTATAPQLTERGLRTVFRVCGRDDQQGEVAAALIADRFRDRTIAIVHDRQPYGQGLAEDVKRRLNAAGIKETLFTTASGDEEQAALVASLKAQGVQVLYYGGYDQELGLIARQMAEQRFHPQIIGADGIQPQTFWNIAGAAAEGTLFTFPPDPQTNPAAKPVVESMKAKNLRTEGFTLFAYAAVQAYAQAVGKANSAKPDEVVNALHANPVETVIGTLSFDDKGDVTKPGYVVWAWKDGKKVQLDQ</sequence>
<dbReference type="SUPFAM" id="SSF53822">
    <property type="entry name" value="Periplasmic binding protein-like I"/>
    <property type="match status" value="1"/>
</dbReference>
<dbReference type="PANTHER" id="PTHR47151">
    <property type="entry name" value="LEU/ILE/VAL-BINDING ABC TRANSPORTER SUBUNIT"/>
    <property type="match status" value="1"/>
</dbReference>
<dbReference type="PRINTS" id="PR00337">
    <property type="entry name" value="LEUILEVALBP"/>
</dbReference>
<comment type="similarity">
    <text evidence="1">Belongs to the leucine-binding protein family.</text>
</comment>
<evidence type="ECO:0000256" key="1">
    <source>
        <dbReference type="ARBA" id="ARBA00010062"/>
    </source>
</evidence>
<protein>
    <submittedName>
        <fullName evidence="7">Branched-chain amino acid transport system substrate-binding protein</fullName>
    </submittedName>
</protein>
<dbReference type="PANTHER" id="PTHR47151:SF2">
    <property type="entry name" value="AMINO ACID BINDING PROTEIN"/>
    <property type="match status" value="1"/>
</dbReference>
<dbReference type="RefSeq" id="WP_246500761.1">
    <property type="nucleotide sequence ID" value="NZ_JAGINP010000013.1"/>
</dbReference>
<evidence type="ECO:0000256" key="3">
    <source>
        <dbReference type="ARBA" id="ARBA00022729"/>
    </source>
</evidence>
<dbReference type="InterPro" id="IPR000709">
    <property type="entry name" value="Leu_Ile_Val-bd"/>
</dbReference>
<evidence type="ECO:0000259" key="6">
    <source>
        <dbReference type="Pfam" id="PF13458"/>
    </source>
</evidence>
<feature type="domain" description="Leucine-binding protein" evidence="6">
    <location>
        <begin position="32"/>
        <end position="361"/>
    </location>
</feature>
<dbReference type="EMBL" id="JAGINP010000013">
    <property type="protein sequence ID" value="MBP2294011.1"/>
    <property type="molecule type" value="Genomic_DNA"/>
</dbReference>
<accession>A0ABS4SN75</accession>
<proteinExistence type="inferred from homology"/>
<dbReference type="Pfam" id="PF13458">
    <property type="entry name" value="Peripla_BP_6"/>
    <property type="match status" value="1"/>
</dbReference>
<keyword evidence="4" id="KW-0029">Amino-acid transport</keyword>
<dbReference type="InterPro" id="IPR028081">
    <property type="entry name" value="Leu-bd"/>
</dbReference>
<evidence type="ECO:0000256" key="5">
    <source>
        <dbReference type="SAM" id="SignalP"/>
    </source>
</evidence>
<evidence type="ECO:0000256" key="2">
    <source>
        <dbReference type="ARBA" id="ARBA00022448"/>
    </source>
</evidence>
<keyword evidence="3 5" id="KW-0732">Signal</keyword>
<evidence type="ECO:0000313" key="7">
    <source>
        <dbReference type="EMBL" id="MBP2294011.1"/>
    </source>
</evidence>
<gene>
    <name evidence="7" type="ORF">J2851_003796</name>
</gene>
<evidence type="ECO:0000313" key="8">
    <source>
        <dbReference type="Proteomes" id="UP000781958"/>
    </source>
</evidence>
<dbReference type="CDD" id="cd06342">
    <property type="entry name" value="PBP1_ABC_LIVBP-like"/>
    <property type="match status" value="1"/>
</dbReference>
<organism evidence="7 8">
    <name type="scientific">Azospirillum rugosum</name>
    <dbReference type="NCBI Taxonomy" id="416170"/>
    <lineage>
        <taxon>Bacteria</taxon>
        <taxon>Pseudomonadati</taxon>
        <taxon>Pseudomonadota</taxon>
        <taxon>Alphaproteobacteria</taxon>
        <taxon>Rhodospirillales</taxon>
        <taxon>Azospirillaceae</taxon>
        <taxon>Azospirillum</taxon>
    </lineage>
</organism>
<reference evidence="7 8" key="1">
    <citation type="submission" date="2021-03" db="EMBL/GenBank/DDBJ databases">
        <title>Genomic Encyclopedia of Type Strains, Phase III (KMG-III): the genomes of soil and plant-associated and newly described type strains.</title>
        <authorList>
            <person name="Whitman W."/>
        </authorList>
    </citation>
    <scope>NUCLEOTIDE SEQUENCE [LARGE SCALE GENOMIC DNA]</scope>
    <source>
        <strain evidence="7 8">IMMIB AFH-6</strain>
    </source>
</reference>
<dbReference type="InterPro" id="IPR028082">
    <property type="entry name" value="Peripla_BP_I"/>
</dbReference>
<comment type="caution">
    <text evidence="7">The sequence shown here is derived from an EMBL/GenBank/DDBJ whole genome shotgun (WGS) entry which is preliminary data.</text>
</comment>
<keyword evidence="2" id="KW-0813">Transport</keyword>
<dbReference type="Gene3D" id="3.40.50.2300">
    <property type="match status" value="2"/>
</dbReference>